<name>A0ABU3KNR3_9BURK</name>
<dbReference type="EMBL" id="JAVBIK010000001">
    <property type="protein sequence ID" value="MDT7519376.1"/>
    <property type="molecule type" value="Genomic_DNA"/>
</dbReference>
<dbReference type="InterPro" id="IPR001638">
    <property type="entry name" value="Solute-binding_3/MltF_N"/>
</dbReference>
<evidence type="ECO:0000259" key="5">
    <source>
        <dbReference type="SMART" id="SM00062"/>
    </source>
</evidence>
<comment type="caution">
    <text evidence="6">The sequence shown here is derived from an EMBL/GenBank/DDBJ whole genome shotgun (WGS) entry which is preliminary data.</text>
</comment>
<evidence type="ECO:0000256" key="1">
    <source>
        <dbReference type="ARBA" id="ARBA00010333"/>
    </source>
</evidence>
<organism evidence="6 7">
    <name type="scientific">Rhodoferax potami</name>
    <dbReference type="NCBI Taxonomy" id="3068338"/>
    <lineage>
        <taxon>Bacteria</taxon>
        <taxon>Pseudomonadati</taxon>
        <taxon>Pseudomonadota</taxon>
        <taxon>Betaproteobacteria</taxon>
        <taxon>Burkholderiales</taxon>
        <taxon>Comamonadaceae</taxon>
        <taxon>Rhodoferax</taxon>
    </lineage>
</organism>
<proteinExistence type="inferred from homology"/>
<evidence type="ECO:0000256" key="2">
    <source>
        <dbReference type="ARBA" id="ARBA00022448"/>
    </source>
</evidence>
<dbReference type="Pfam" id="PF00497">
    <property type="entry name" value="SBP_bac_3"/>
    <property type="match status" value="1"/>
</dbReference>
<dbReference type="Gene3D" id="3.40.190.10">
    <property type="entry name" value="Periplasmic binding protein-like II"/>
    <property type="match status" value="2"/>
</dbReference>
<dbReference type="InterPro" id="IPR051455">
    <property type="entry name" value="Bact_solute-bind_prot3"/>
</dbReference>
<accession>A0ABU3KNR3</accession>
<feature type="domain" description="Solute-binding protein family 3/N-terminal" evidence="5">
    <location>
        <begin position="42"/>
        <end position="274"/>
    </location>
</feature>
<feature type="chain" id="PRO_5046707699" evidence="4">
    <location>
        <begin position="31"/>
        <end position="303"/>
    </location>
</feature>
<evidence type="ECO:0000256" key="4">
    <source>
        <dbReference type="SAM" id="SignalP"/>
    </source>
</evidence>
<keyword evidence="7" id="KW-1185">Reference proteome</keyword>
<dbReference type="Proteomes" id="UP001321700">
    <property type="component" value="Unassembled WGS sequence"/>
</dbReference>
<dbReference type="SUPFAM" id="SSF53850">
    <property type="entry name" value="Periplasmic binding protein-like II"/>
    <property type="match status" value="1"/>
</dbReference>
<protein>
    <submittedName>
        <fullName evidence="6">Amino acid ABC transporter substrate-binding protein</fullName>
    </submittedName>
</protein>
<comment type="similarity">
    <text evidence="1">Belongs to the bacterial solute-binding protein 3 family.</text>
</comment>
<evidence type="ECO:0000313" key="7">
    <source>
        <dbReference type="Proteomes" id="UP001321700"/>
    </source>
</evidence>
<gene>
    <name evidence="6" type="ORF">RAE19_11745</name>
</gene>
<dbReference type="PANTHER" id="PTHR30085">
    <property type="entry name" value="AMINO ACID ABC TRANSPORTER PERMEASE"/>
    <property type="match status" value="1"/>
</dbReference>
<reference evidence="6 7" key="1">
    <citation type="submission" date="2023-08" db="EMBL/GenBank/DDBJ databases">
        <title>Rhodoferax potami sp. nov. and Rhodoferax mekongensis sp. nov., isolated from the Mekong River in Thailand.</title>
        <authorList>
            <person name="Kitikhun S."/>
            <person name="Charoenyingcharoen P."/>
            <person name="Siriarchawattana P."/>
            <person name="Likhitrattanapisal S."/>
            <person name="Nilsakha T."/>
            <person name="Chanpet A."/>
            <person name="Rattanawaree P."/>
            <person name="Ingsriswang S."/>
        </authorList>
    </citation>
    <scope>NUCLEOTIDE SEQUENCE [LARGE SCALE GENOMIC DNA]</scope>
    <source>
        <strain evidence="6 7">TBRC 17660</strain>
    </source>
</reference>
<keyword evidence="3 4" id="KW-0732">Signal</keyword>
<dbReference type="PANTHER" id="PTHR30085:SF2">
    <property type="entry name" value="GLUTAMATE_ASPARTATE IMPORT SOLUTE-BINDING PROTEIN"/>
    <property type="match status" value="1"/>
</dbReference>
<dbReference type="RefSeq" id="WP_313875057.1">
    <property type="nucleotide sequence ID" value="NZ_JAVBIK010000001.1"/>
</dbReference>
<sequence>MTFRSVRDAAKAICLLSCLGAAVWGGGAHAAGVLDRVGAGGKLLIGHRESSIPFSYVNADKKPVGYAVDLCLKLAEAVRKKTGAKNMQVEMVQVTSANRIAMVAEGKVDLECGSTTNNAERREKVAFTVPHFITGARLLVRANARIDRIEDLEGKKLVSTKGTTPLKAAEQANRERLLGVTILEAPDHAKAVEMVEKGDADAFVMDDVLLYGLAANRPKPDALKVVGKFLTTEPLAIMLSKNDPEFKKLVDEEMRRLIVSKEIQPIYDKWFLKPIPPNDKALNLPVSYLLRDFWKYPSDFVPF</sequence>
<evidence type="ECO:0000313" key="6">
    <source>
        <dbReference type="EMBL" id="MDT7519376.1"/>
    </source>
</evidence>
<evidence type="ECO:0000256" key="3">
    <source>
        <dbReference type="ARBA" id="ARBA00022729"/>
    </source>
</evidence>
<keyword evidence="2" id="KW-0813">Transport</keyword>
<dbReference type="CDD" id="cd13688">
    <property type="entry name" value="PBP2_GltI_DEBP"/>
    <property type="match status" value="1"/>
</dbReference>
<dbReference type="SMART" id="SM00062">
    <property type="entry name" value="PBPb"/>
    <property type="match status" value="1"/>
</dbReference>
<feature type="signal peptide" evidence="4">
    <location>
        <begin position="1"/>
        <end position="30"/>
    </location>
</feature>